<dbReference type="VEuPathDB" id="MicrosporidiaDB:CWI39_0021p0010"/>
<reference evidence="1 2" key="1">
    <citation type="submission" date="2017-12" db="EMBL/GenBank/DDBJ databases">
        <authorList>
            <person name="Pombert J.-F."/>
            <person name="Haag K.L."/>
            <person name="Ebert D."/>
        </authorList>
    </citation>
    <scope>NUCLEOTIDE SEQUENCE [LARGE SCALE GENOMIC DNA]</scope>
    <source>
        <strain evidence="1">IL-BN-2</strain>
    </source>
</reference>
<comment type="caution">
    <text evidence="1">The sequence shown here is derived from an EMBL/GenBank/DDBJ whole genome shotgun (WGS) entry which is preliminary data.</text>
</comment>
<dbReference type="Gene3D" id="3.80.10.10">
    <property type="entry name" value="Ribonuclease Inhibitor"/>
    <property type="match status" value="2"/>
</dbReference>
<gene>
    <name evidence="1" type="ORF">CWI39_0021p0010</name>
</gene>
<dbReference type="InterPro" id="IPR032675">
    <property type="entry name" value="LRR_dom_sf"/>
</dbReference>
<dbReference type="Proteomes" id="UP000293045">
    <property type="component" value="Unassembled WGS sequence"/>
</dbReference>
<dbReference type="PANTHER" id="PTHR46662:SF49">
    <property type="entry name" value="LRR RECEPTOR-LIKE KINASE"/>
    <property type="match status" value="1"/>
</dbReference>
<dbReference type="SUPFAM" id="SSF52058">
    <property type="entry name" value="L domain-like"/>
    <property type="match status" value="1"/>
</dbReference>
<sequence>MYWKEVSCLSEVLLKTKKIHAKISRTYNSLLSTTRLSTFLAYILFTGFPRTYICVRITINFTNEGCLKDVVPDQCESHIARKSHTITSHISELDCVSYQNQISFDPILKHTNEERTEYPYNTYNKRPRIDSCVESEYNKESIRMDKTSIPSYRDSGTNEDKTINTNLFNIRKEGLFVDGMARYDKNNFIQHPLNTLTFDYSDNYQIKSRYFDRFNKPELNEICLNIKAITKSNIDIQIFKETLHILCFGWNTDFPVLRNKRFLDLVWTLYDLSCYAESDALVRLYKNLLPFLFSYMTDISGSNVFNMTNEVFIKYRKYFLPFLIVLYDSINLFFNSNTKELLFMVKKTNNKCDLVGINYTKEIAIRITPTALSLIEEDIKDKQKLLFRLVNSYKIDGIKISSDNNYFVESRNLDIKFEFANDNSDIYEMKASFCSVFCTPKSLRKNEIKSIEFERIFLSVLDISFLYELINLESLILVKCEFIDSNIFFLRLSSNFQNLKVLRIINFNIQNGFFNNLRLKNLEILDLSYCKYKGNYGQLNPEIVKVTKEFILENSHLNYKIMDSIIINNHLDVLSMKGINFTAVKFFGNCANWNKSFRLLDLSGCILANKLVDFFSTNLKCEMLFLDTLYGYKHLNRILSQNSLHTSTWILSISGNVSNSETLTNIYKFERLEYLNLSNMLRFDIKGFDFEPCKFKSHLIAINLSKNNLNKECLASIGHFNRLESLNLSECNLEAGFIESLCCNNLLVSLKRMNLTRNKLIRSDIETIEAFVNLTFIAISSDSEEFSDFFINYGRLKCPKLEISII</sequence>
<name>A0A4V2JWZ7_9MICR</name>
<accession>A0A4V2JWZ7</accession>
<dbReference type="AlphaFoldDB" id="A0A4V2JWZ7"/>
<organism evidence="1 2">
    <name type="scientific">Hamiltosporidium magnivora</name>
    <dbReference type="NCBI Taxonomy" id="148818"/>
    <lineage>
        <taxon>Eukaryota</taxon>
        <taxon>Fungi</taxon>
        <taxon>Fungi incertae sedis</taxon>
        <taxon>Microsporidia</taxon>
        <taxon>Dubosqiidae</taxon>
        <taxon>Hamiltosporidium</taxon>
    </lineage>
</organism>
<dbReference type="VEuPathDB" id="MicrosporidiaDB:CWI36_0032p0010"/>
<evidence type="ECO:0000313" key="2">
    <source>
        <dbReference type="Proteomes" id="UP000293045"/>
    </source>
</evidence>
<dbReference type="PANTHER" id="PTHR46662">
    <property type="entry name" value="DI-GLUCOSE BINDING PROTEIN WITH LEUCINE-RICH REPEAT DOMAIN-CONTAINING PROTEIN"/>
    <property type="match status" value="1"/>
</dbReference>
<dbReference type="EMBL" id="PIXR01000021">
    <property type="protein sequence ID" value="TBU09892.1"/>
    <property type="molecule type" value="Genomic_DNA"/>
</dbReference>
<evidence type="ECO:0000313" key="1">
    <source>
        <dbReference type="EMBL" id="TBU09892.1"/>
    </source>
</evidence>
<proteinExistence type="predicted"/>
<evidence type="ECO:0008006" key="3">
    <source>
        <dbReference type="Google" id="ProtNLM"/>
    </source>
</evidence>
<protein>
    <recommendedName>
        <fullName evidence="3">Leucine-rich repeat-containing protein</fullName>
    </recommendedName>
</protein>